<feature type="domain" description="Beta-lactamase-related" evidence="2">
    <location>
        <begin position="22"/>
        <end position="335"/>
    </location>
</feature>
<organism evidence="3 4">
    <name type="scientific">Kingella potus</name>
    <dbReference type="NCBI Taxonomy" id="265175"/>
    <lineage>
        <taxon>Bacteria</taxon>
        <taxon>Pseudomonadati</taxon>
        <taxon>Pseudomonadota</taxon>
        <taxon>Betaproteobacteria</taxon>
        <taxon>Neisseriales</taxon>
        <taxon>Neisseriaceae</taxon>
        <taxon>Kingella</taxon>
    </lineage>
</organism>
<reference evidence="3 4" key="1">
    <citation type="submission" date="2018-06" db="EMBL/GenBank/DDBJ databases">
        <authorList>
            <consortium name="Pathogen Informatics"/>
            <person name="Doyle S."/>
        </authorList>
    </citation>
    <scope>NUCLEOTIDE SEQUENCE [LARGE SCALE GENOMIC DNA]</scope>
    <source>
        <strain evidence="3 4">NCTC13336</strain>
    </source>
</reference>
<accession>A0A377R2M3</accession>
<evidence type="ECO:0000259" key="2">
    <source>
        <dbReference type="Pfam" id="PF00144"/>
    </source>
</evidence>
<evidence type="ECO:0000313" key="4">
    <source>
        <dbReference type="Proteomes" id="UP000254293"/>
    </source>
</evidence>
<dbReference type="EMBL" id="UGJJ01000001">
    <property type="protein sequence ID" value="STR00998.1"/>
    <property type="molecule type" value="Genomic_DNA"/>
</dbReference>
<evidence type="ECO:0000313" key="3">
    <source>
        <dbReference type="EMBL" id="STR00998.1"/>
    </source>
</evidence>
<dbReference type="Gene3D" id="3.40.710.10">
    <property type="entry name" value="DD-peptidase/beta-lactamase superfamily"/>
    <property type="match status" value="1"/>
</dbReference>
<sequence>MKKTLTALILAALLPAAQADPIDDYVRAEQQRRHIPGIALGIYQNGNIVKQQGYGLANVEHQVPVSPDTVFQAASIGKMFTAAAVMLLAEDGKIRLDQSVRTYLPEAPKSWQPVTVRHLLNHTGGIGSTETDWQQNSSEKQMLRRIYAAPLQFKAGSRWAYSNNGYALLGAIITRVSGKHYGEILRERVFAPLGMTSARVISERDIVPNRAAGYELDDNDGSLKNQEWVAPYHNQTADGSLYLTLNDYRRWLEAVRRRKILRPESWREIFTPARLSNGDTYPYGFGWSLVPAPDGSPMSGHPGAWQGFSTELRRYEGDGTDIVILTNLAGTDTEALIEGIAERANPRYKKTNAAIADRYPALTRDFERVLQRIRQGKPHPAVPKGRLKDLHAKFADAGRCRAEPTRHQNNGPVKERDYRVICEHRTFEGNADFKNGKTVRLWLEETAGGR</sequence>
<dbReference type="SUPFAM" id="SSF56601">
    <property type="entry name" value="beta-lactamase/transpeptidase-like"/>
    <property type="match status" value="1"/>
</dbReference>
<proteinExistence type="predicted"/>
<feature type="chain" id="PRO_5017086223" evidence="1">
    <location>
        <begin position="20"/>
        <end position="450"/>
    </location>
</feature>
<dbReference type="Proteomes" id="UP000254293">
    <property type="component" value="Unassembled WGS sequence"/>
</dbReference>
<feature type="signal peptide" evidence="1">
    <location>
        <begin position="1"/>
        <end position="19"/>
    </location>
</feature>
<dbReference type="Pfam" id="PF00144">
    <property type="entry name" value="Beta-lactamase"/>
    <property type="match status" value="1"/>
</dbReference>
<protein>
    <submittedName>
        <fullName evidence="3">Penicillin-binding protein E</fullName>
    </submittedName>
</protein>
<keyword evidence="1" id="KW-0732">Signal</keyword>
<evidence type="ECO:0000256" key="1">
    <source>
        <dbReference type="SAM" id="SignalP"/>
    </source>
</evidence>
<dbReference type="PANTHER" id="PTHR46825:SF9">
    <property type="entry name" value="BETA-LACTAMASE-RELATED DOMAIN-CONTAINING PROTEIN"/>
    <property type="match status" value="1"/>
</dbReference>
<dbReference type="InterPro" id="IPR050491">
    <property type="entry name" value="AmpC-like"/>
</dbReference>
<dbReference type="PANTHER" id="PTHR46825">
    <property type="entry name" value="D-ALANYL-D-ALANINE-CARBOXYPEPTIDASE/ENDOPEPTIDASE AMPH"/>
    <property type="match status" value="1"/>
</dbReference>
<gene>
    <name evidence="3" type="primary">pbpE</name>
    <name evidence="3" type="ORF">NCTC13336_01225</name>
</gene>
<dbReference type="InterPro" id="IPR012338">
    <property type="entry name" value="Beta-lactam/transpept-like"/>
</dbReference>
<keyword evidence="4" id="KW-1185">Reference proteome</keyword>
<dbReference type="OrthoDB" id="9801061at2"/>
<dbReference type="InterPro" id="IPR001466">
    <property type="entry name" value="Beta-lactam-related"/>
</dbReference>
<dbReference type="RefSeq" id="WP_115308189.1">
    <property type="nucleotide sequence ID" value="NZ_CP091516.1"/>
</dbReference>
<dbReference type="AlphaFoldDB" id="A0A377R2M3"/>
<name>A0A377R2M3_9NEIS</name>